<keyword evidence="4" id="KW-1185">Reference proteome</keyword>
<dbReference type="InParanoid" id="A0A409VRW2"/>
<sequence length="684" mass="73980">MTTPSTPGGSSSRVPNFVPTTPAAARLNASQIQSSPHYATTRRHSLYGNEDRVVIDPGSRIWKVGFSGEGRPRDVFYPASKSKSPNGLQGRTESLWSLGRAIGAAERAEQDKVLEARLQDALRSVFHESLLADPKARKVIIVEHPLLPLYIKEIIARVLFDNQVPSISFASSHLLSLLSVGRITGLVIDCGHLESTALPIFAARPLFPQIKTTPIAGQRLTSHLRALLLLFATYLPPPTTLSATVSVPNAHRATRVPEEVLTDQVVEEIKTRCCFVGHLFIDDSRRDDFMHQQDEEGSEYDLPPSSDASMSESELSHPAGSSQPEGSEFSAVSSSHVSASSHNPSNDPHLQALPTIYRRHSTARDVHIKVMPPVSQQTGTGRGTLVVPGWIRERAAEVLFEGGDVDESSIAEVILDVLLKVPRDLRKTMASSILVTGGTAMLPGLIPRLYAEIIRTVQQPPLSHPVTRTTNPSDPPPPLTPTATSTFPDRSTTPPTPPAHKKQRVALPPYDKYAPLRPLLPYFAILNNPSPPSVPKSERAAANAGKAPAFNPSVMGWVGGSLAGALKTGASEISREKWDEEVLAQQQREDEEEEEGQEAMNVDPASSPGRLTVDMLRMRQQKVRDNTVLVSELARSAILPDWTRGVLPVGAPPANVKMNMNMGGGGGGGGQMQNVALNVLSPQR</sequence>
<feature type="region of interest" description="Disordered" evidence="2">
    <location>
        <begin position="292"/>
        <end position="351"/>
    </location>
</feature>
<protein>
    <recommendedName>
        <fullName evidence="5">Actin-related protein 8</fullName>
    </recommendedName>
</protein>
<dbReference type="InterPro" id="IPR043129">
    <property type="entry name" value="ATPase_NBD"/>
</dbReference>
<feature type="region of interest" description="Disordered" evidence="2">
    <location>
        <begin position="576"/>
        <end position="609"/>
    </location>
</feature>
<reference evidence="3 4" key="1">
    <citation type="journal article" date="2018" name="Evol. Lett.">
        <title>Horizontal gene cluster transfer increased hallucinogenic mushroom diversity.</title>
        <authorList>
            <person name="Reynolds H.T."/>
            <person name="Vijayakumar V."/>
            <person name="Gluck-Thaler E."/>
            <person name="Korotkin H.B."/>
            <person name="Matheny P.B."/>
            <person name="Slot J.C."/>
        </authorList>
    </citation>
    <scope>NUCLEOTIDE SEQUENCE [LARGE SCALE GENOMIC DNA]</scope>
    <source>
        <strain evidence="3 4">2629</strain>
    </source>
</reference>
<dbReference type="Gene3D" id="3.30.420.40">
    <property type="match status" value="3"/>
</dbReference>
<dbReference type="SMART" id="SM00268">
    <property type="entry name" value="ACTIN"/>
    <property type="match status" value="1"/>
</dbReference>
<dbReference type="Pfam" id="PF00022">
    <property type="entry name" value="Actin"/>
    <property type="match status" value="1"/>
</dbReference>
<dbReference type="EMBL" id="NHTK01005995">
    <property type="protein sequence ID" value="PPQ69011.1"/>
    <property type="molecule type" value="Genomic_DNA"/>
</dbReference>
<evidence type="ECO:0008006" key="5">
    <source>
        <dbReference type="Google" id="ProtNLM"/>
    </source>
</evidence>
<feature type="compositionally biased region" description="Low complexity" evidence="2">
    <location>
        <begin position="330"/>
        <end position="342"/>
    </location>
</feature>
<name>A0A409VRW2_9AGAR</name>
<dbReference type="OrthoDB" id="337660at2759"/>
<dbReference type="InterPro" id="IPR004000">
    <property type="entry name" value="Actin"/>
</dbReference>
<dbReference type="AlphaFoldDB" id="A0A409VRW2"/>
<dbReference type="PANTHER" id="PTHR11937">
    <property type="entry name" value="ACTIN"/>
    <property type="match status" value="1"/>
</dbReference>
<organism evidence="3 4">
    <name type="scientific">Panaeolus cyanescens</name>
    <dbReference type="NCBI Taxonomy" id="181874"/>
    <lineage>
        <taxon>Eukaryota</taxon>
        <taxon>Fungi</taxon>
        <taxon>Dikarya</taxon>
        <taxon>Basidiomycota</taxon>
        <taxon>Agaricomycotina</taxon>
        <taxon>Agaricomycetes</taxon>
        <taxon>Agaricomycetidae</taxon>
        <taxon>Agaricales</taxon>
        <taxon>Agaricineae</taxon>
        <taxon>Galeropsidaceae</taxon>
        <taxon>Panaeolus</taxon>
    </lineage>
</organism>
<proteinExistence type="inferred from homology"/>
<dbReference type="Proteomes" id="UP000284842">
    <property type="component" value="Unassembled WGS sequence"/>
</dbReference>
<evidence type="ECO:0000313" key="4">
    <source>
        <dbReference type="Proteomes" id="UP000284842"/>
    </source>
</evidence>
<evidence type="ECO:0000313" key="3">
    <source>
        <dbReference type="EMBL" id="PPQ69011.1"/>
    </source>
</evidence>
<comment type="caution">
    <text evidence="3">The sequence shown here is derived from an EMBL/GenBank/DDBJ whole genome shotgun (WGS) entry which is preliminary data.</text>
</comment>
<gene>
    <name evidence="3" type="ORF">CVT24_000086</name>
</gene>
<dbReference type="SUPFAM" id="SSF53067">
    <property type="entry name" value="Actin-like ATPase domain"/>
    <property type="match status" value="2"/>
</dbReference>
<dbReference type="CDD" id="cd10207">
    <property type="entry name" value="ASKHA_NBD_Arp10"/>
    <property type="match status" value="1"/>
</dbReference>
<comment type="similarity">
    <text evidence="1">Belongs to the actin family.</text>
</comment>
<feature type="compositionally biased region" description="Low complexity" evidence="2">
    <location>
        <begin position="302"/>
        <end position="313"/>
    </location>
</feature>
<evidence type="ECO:0000256" key="2">
    <source>
        <dbReference type="SAM" id="MobiDB-lite"/>
    </source>
</evidence>
<accession>A0A409VRW2</accession>
<evidence type="ECO:0000256" key="1">
    <source>
        <dbReference type="RuleBase" id="RU000487"/>
    </source>
</evidence>
<dbReference type="STRING" id="181874.A0A409VRW2"/>
<feature type="region of interest" description="Disordered" evidence="2">
    <location>
        <begin position="461"/>
        <end position="507"/>
    </location>
</feature>
<dbReference type="Gene3D" id="3.90.640.10">
    <property type="entry name" value="Actin, Chain A, domain 4"/>
    <property type="match status" value="2"/>
</dbReference>